<comment type="caution">
    <text evidence="1">The sequence shown here is derived from an EMBL/GenBank/DDBJ whole genome shotgun (WGS) entry which is preliminary data.</text>
</comment>
<dbReference type="Proteomes" id="UP000887116">
    <property type="component" value="Unassembled WGS sequence"/>
</dbReference>
<keyword evidence="2" id="KW-1185">Reference proteome</keyword>
<protein>
    <submittedName>
        <fullName evidence="1">Uncharacterized protein</fullName>
    </submittedName>
</protein>
<evidence type="ECO:0000313" key="1">
    <source>
        <dbReference type="EMBL" id="GFR09439.1"/>
    </source>
</evidence>
<evidence type="ECO:0000313" key="2">
    <source>
        <dbReference type="Proteomes" id="UP000887116"/>
    </source>
</evidence>
<dbReference type="AlphaFoldDB" id="A0A8X6HTS0"/>
<proteinExistence type="predicted"/>
<dbReference type="EMBL" id="BMAO01026394">
    <property type="protein sequence ID" value="GFR09439.1"/>
    <property type="molecule type" value="Genomic_DNA"/>
</dbReference>
<accession>A0A8X6HTS0</accession>
<organism evidence="1 2">
    <name type="scientific">Trichonephila clavata</name>
    <name type="common">Joro spider</name>
    <name type="synonym">Nephila clavata</name>
    <dbReference type="NCBI Taxonomy" id="2740835"/>
    <lineage>
        <taxon>Eukaryota</taxon>
        <taxon>Metazoa</taxon>
        <taxon>Ecdysozoa</taxon>
        <taxon>Arthropoda</taxon>
        <taxon>Chelicerata</taxon>
        <taxon>Arachnida</taxon>
        <taxon>Araneae</taxon>
        <taxon>Araneomorphae</taxon>
        <taxon>Entelegynae</taxon>
        <taxon>Araneoidea</taxon>
        <taxon>Nephilidae</taxon>
        <taxon>Trichonephila</taxon>
    </lineage>
</organism>
<reference evidence="1" key="1">
    <citation type="submission" date="2020-07" db="EMBL/GenBank/DDBJ databases">
        <title>Multicomponent nature underlies the extraordinary mechanical properties of spider dragline silk.</title>
        <authorList>
            <person name="Kono N."/>
            <person name="Nakamura H."/>
            <person name="Mori M."/>
            <person name="Yoshida Y."/>
            <person name="Ohtoshi R."/>
            <person name="Malay A.D."/>
            <person name="Moran D.A.P."/>
            <person name="Tomita M."/>
            <person name="Numata K."/>
            <person name="Arakawa K."/>
        </authorList>
    </citation>
    <scope>NUCLEOTIDE SEQUENCE</scope>
</reference>
<sequence length="77" mass="8900">MWFPLIAVRSSSERQGWLSSRHLRCPQSPFVSKSQDNSHGRWRERGRLLGNGFPLWGPNIAMTNGFSLERCCPRKID</sequence>
<gene>
    <name evidence="1" type="ORF">TNCT_680181</name>
</gene>
<name>A0A8X6HTS0_TRICU</name>